<feature type="region of interest" description="Disordered" evidence="2">
    <location>
        <begin position="323"/>
        <end position="380"/>
    </location>
</feature>
<gene>
    <name evidence="3" type="ORF">IFR04_012365</name>
</gene>
<dbReference type="AlphaFoldDB" id="A0A8H7T8X2"/>
<evidence type="ECO:0000313" key="4">
    <source>
        <dbReference type="Proteomes" id="UP000664132"/>
    </source>
</evidence>
<keyword evidence="4" id="KW-1185">Reference proteome</keyword>
<feature type="compositionally biased region" description="Basic and acidic residues" evidence="2">
    <location>
        <begin position="614"/>
        <end position="624"/>
    </location>
</feature>
<evidence type="ECO:0000256" key="1">
    <source>
        <dbReference type="SAM" id="Coils"/>
    </source>
</evidence>
<feature type="compositionally biased region" description="Gly residues" evidence="2">
    <location>
        <begin position="593"/>
        <end position="609"/>
    </location>
</feature>
<feature type="region of interest" description="Disordered" evidence="2">
    <location>
        <begin position="114"/>
        <end position="148"/>
    </location>
</feature>
<dbReference type="OrthoDB" id="3564670at2759"/>
<comment type="caution">
    <text evidence="3">The sequence shown here is derived from an EMBL/GenBank/DDBJ whole genome shotgun (WGS) entry which is preliminary data.</text>
</comment>
<feature type="region of interest" description="Disordered" evidence="2">
    <location>
        <begin position="592"/>
        <end position="652"/>
    </location>
</feature>
<protein>
    <submittedName>
        <fullName evidence="3">Uncharacterized protein</fullName>
    </submittedName>
</protein>
<proteinExistence type="predicted"/>
<accession>A0A8H7T8X2</accession>
<feature type="non-terminal residue" evidence="3">
    <location>
        <position position="1"/>
    </location>
</feature>
<organism evidence="3 4">
    <name type="scientific">Cadophora malorum</name>
    <dbReference type="NCBI Taxonomy" id="108018"/>
    <lineage>
        <taxon>Eukaryota</taxon>
        <taxon>Fungi</taxon>
        <taxon>Dikarya</taxon>
        <taxon>Ascomycota</taxon>
        <taxon>Pezizomycotina</taxon>
        <taxon>Leotiomycetes</taxon>
        <taxon>Helotiales</taxon>
        <taxon>Ploettnerulaceae</taxon>
        <taxon>Cadophora</taxon>
    </lineage>
</organism>
<dbReference type="Proteomes" id="UP000664132">
    <property type="component" value="Unassembled WGS sequence"/>
</dbReference>
<feature type="coiled-coil region" evidence="1">
    <location>
        <begin position="453"/>
        <end position="480"/>
    </location>
</feature>
<name>A0A8H7T8X2_9HELO</name>
<feature type="compositionally biased region" description="Basic residues" evidence="2">
    <location>
        <begin position="641"/>
        <end position="652"/>
    </location>
</feature>
<feature type="compositionally biased region" description="Polar residues" evidence="2">
    <location>
        <begin position="343"/>
        <end position="359"/>
    </location>
</feature>
<feature type="compositionally biased region" description="Acidic residues" evidence="2">
    <location>
        <begin position="566"/>
        <end position="576"/>
    </location>
</feature>
<evidence type="ECO:0000256" key="2">
    <source>
        <dbReference type="SAM" id="MobiDB-lite"/>
    </source>
</evidence>
<feature type="region of interest" description="Disordered" evidence="2">
    <location>
        <begin position="535"/>
        <end position="576"/>
    </location>
</feature>
<keyword evidence="1" id="KW-0175">Coiled coil</keyword>
<dbReference type="EMBL" id="JAFJYH010000262">
    <property type="protein sequence ID" value="KAG4414488.1"/>
    <property type="molecule type" value="Genomic_DNA"/>
</dbReference>
<reference evidence="3" key="1">
    <citation type="submission" date="2021-02" db="EMBL/GenBank/DDBJ databases">
        <title>Genome sequence Cadophora malorum strain M34.</title>
        <authorList>
            <person name="Stefanovic E."/>
            <person name="Vu D."/>
            <person name="Scully C."/>
            <person name="Dijksterhuis J."/>
            <person name="Roader J."/>
            <person name="Houbraken J."/>
        </authorList>
    </citation>
    <scope>NUCLEOTIDE SEQUENCE</scope>
    <source>
        <strain evidence="3">M34</strain>
    </source>
</reference>
<sequence>PPNLQIRLRSQLSVLQDLDASLSQKFEEEGLPPVLDESRMVGKGRVEIEEGEEELSAREARGALDEFARNRTPFVVLASQRLQAVLGEKNTLDFELPDVPLNYSPFLHRLAANSSGQPNNLSPGFSSRNHSSSNSGGSDRRKDSGVGLSFRSPLSPISPWAFGQVDEKTGKGLREWLLSRGKETGTQRKRECRSISFHDFTPDMRTGEQANELVAHYTGGGLHERADVYEVDLPTTYIDPMTQVPTQGSQTWIWFLVSRPVLTLSSTETNTDPSSEESWIKAGLWTPKPPSVIRPPPDFPMPIPNSYVVFACPASNVTAYPDCKDDSAPPDPPATAPSTSTSYINTLAPSYRTSRLNSRSRPRAPSITDPDTALSSPPKKTYKRKDYDFSFQGIPIFEFSSLSSLHITVPNPRDPATTANTHDPNINDHTFAILSIDNLGSWYTSDSSGPCTLTEYQTRLQSCESEIENLSREERKEDDRMYRDRSKELPHARVGKWWGMFYEEVYKEEARWRRIRECMSRGKCRVVIRWVEAEQSASPNAGGSGSGYGGVRKKQKMSPNLSFSSDEAEGSGDSDFSDGAGVGLGLDFDVGAGQSGSGRANGNGIGNNGAGSRNDGKKAKDRLSVRRTSGVVGQARVTRNGSRRKSGLGRYS</sequence>
<feature type="compositionally biased region" description="Low complexity" evidence="2">
    <location>
        <begin position="122"/>
        <end position="137"/>
    </location>
</feature>
<evidence type="ECO:0000313" key="3">
    <source>
        <dbReference type="EMBL" id="KAG4414488.1"/>
    </source>
</evidence>